<reference evidence="3" key="1">
    <citation type="journal article" date="2019" name="Int. J. Syst. Evol. Microbiol.">
        <title>The Global Catalogue of Microorganisms (GCM) 10K type strain sequencing project: providing services to taxonomists for standard genome sequencing and annotation.</title>
        <authorList>
            <consortium name="The Broad Institute Genomics Platform"/>
            <consortium name="The Broad Institute Genome Sequencing Center for Infectious Disease"/>
            <person name="Wu L."/>
            <person name="Ma J."/>
        </authorList>
    </citation>
    <scope>NUCLEOTIDE SEQUENCE [LARGE SCALE GENOMIC DNA]</scope>
    <source>
        <strain evidence="3">CGMCC 1.12849</strain>
    </source>
</reference>
<feature type="transmembrane region" description="Helical" evidence="1">
    <location>
        <begin position="20"/>
        <end position="37"/>
    </location>
</feature>
<evidence type="ECO:0000313" key="2">
    <source>
        <dbReference type="EMBL" id="MFC4714992.1"/>
    </source>
</evidence>
<keyword evidence="3" id="KW-1185">Reference proteome</keyword>
<keyword evidence="1" id="KW-0472">Membrane</keyword>
<evidence type="ECO:0008006" key="4">
    <source>
        <dbReference type="Google" id="ProtNLM"/>
    </source>
</evidence>
<comment type="caution">
    <text evidence="2">The sequence shown here is derived from an EMBL/GenBank/DDBJ whole genome shotgun (WGS) entry which is preliminary data.</text>
</comment>
<keyword evidence="1" id="KW-1133">Transmembrane helix</keyword>
<sequence length="73" mass="8262">MSQDSVPAGHRRLSAKQWTAIVLGIIALIFILQNLNYVRVELLIFHTSAPLWAILSITLIIGYLIGRFSKKRD</sequence>
<name>A0ABV9MGK1_9MICC</name>
<organism evidence="2 3">
    <name type="scientific">Glutamicibacter bergerei</name>
    <dbReference type="NCBI Taxonomy" id="256702"/>
    <lineage>
        <taxon>Bacteria</taxon>
        <taxon>Bacillati</taxon>
        <taxon>Actinomycetota</taxon>
        <taxon>Actinomycetes</taxon>
        <taxon>Micrococcales</taxon>
        <taxon>Micrococcaceae</taxon>
        <taxon>Glutamicibacter</taxon>
    </lineage>
</organism>
<dbReference type="EMBL" id="JBHSHE010000011">
    <property type="protein sequence ID" value="MFC4714992.1"/>
    <property type="molecule type" value="Genomic_DNA"/>
</dbReference>
<protein>
    <recommendedName>
        <fullName evidence="4">DUF1049 domain-containing protein</fullName>
    </recommendedName>
</protein>
<proteinExistence type="predicted"/>
<accession>A0ABV9MGK1</accession>
<dbReference type="RefSeq" id="WP_096254883.1">
    <property type="nucleotide sequence ID" value="NZ_BAAAVQ010000046.1"/>
</dbReference>
<keyword evidence="1" id="KW-0812">Transmembrane</keyword>
<feature type="transmembrane region" description="Helical" evidence="1">
    <location>
        <begin position="43"/>
        <end position="65"/>
    </location>
</feature>
<evidence type="ECO:0000256" key="1">
    <source>
        <dbReference type="SAM" id="Phobius"/>
    </source>
</evidence>
<evidence type="ECO:0000313" key="3">
    <source>
        <dbReference type="Proteomes" id="UP001595884"/>
    </source>
</evidence>
<gene>
    <name evidence="2" type="ORF">ACFO7V_02385</name>
</gene>
<dbReference type="Proteomes" id="UP001595884">
    <property type="component" value="Unassembled WGS sequence"/>
</dbReference>